<dbReference type="AlphaFoldDB" id="A0A699KHC2"/>
<dbReference type="EMBL" id="BKCJ010519642">
    <property type="protein sequence ID" value="GFA94632.1"/>
    <property type="molecule type" value="Genomic_DNA"/>
</dbReference>
<feature type="region of interest" description="Disordered" evidence="1">
    <location>
        <begin position="70"/>
        <end position="91"/>
    </location>
</feature>
<accession>A0A699KHC2</accession>
<proteinExistence type="predicted"/>
<reference evidence="2" key="1">
    <citation type="journal article" date="2019" name="Sci. Rep.">
        <title>Draft genome of Tanacetum cinerariifolium, the natural source of mosquito coil.</title>
        <authorList>
            <person name="Yamashiro T."/>
            <person name="Shiraishi A."/>
            <person name="Satake H."/>
            <person name="Nakayama K."/>
        </authorList>
    </citation>
    <scope>NUCLEOTIDE SEQUENCE</scope>
</reference>
<protein>
    <submittedName>
        <fullName evidence="2">Uncharacterized protein</fullName>
    </submittedName>
</protein>
<evidence type="ECO:0000256" key="1">
    <source>
        <dbReference type="SAM" id="MobiDB-lite"/>
    </source>
</evidence>
<name>A0A699KHC2_TANCI</name>
<gene>
    <name evidence="2" type="ORF">Tci_666604</name>
</gene>
<feature type="compositionally biased region" description="Basic and acidic residues" evidence="1">
    <location>
        <begin position="78"/>
        <end position="91"/>
    </location>
</feature>
<sequence length="91" mass="10060">MDGKKVVISEASIRRDLLFGDEGGVESFADKKSLGEEDASKQGRISDIDANQDIYLVNVHKDKDILGLNDQDDTSMFDADKDLQGEEVVKK</sequence>
<evidence type="ECO:0000313" key="2">
    <source>
        <dbReference type="EMBL" id="GFA94632.1"/>
    </source>
</evidence>
<organism evidence="2">
    <name type="scientific">Tanacetum cinerariifolium</name>
    <name type="common">Dalmatian daisy</name>
    <name type="synonym">Chrysanthemum cinerariifolium</name>
    <dbReference type="NCBI Taxonomy" id="118510"/>
    <lineage>
        <taxon>Eukaryota</taxon>
        <taxon>Viridiplantae</taxon>
        <taxon>Streptophyta</taxon>
        <taxon>Embryophyta</taxon>
        <taxon>Tracheophyta</taxon>
        <taxon>Spermatophyta</taxon>
        <taxon>Magnoliopsida</taxon>
        <taxon>eudicotyledons</taxon>
        <taxon>Gunneridae</taxon>
        <taxon>Pentapetalae</taxon>
        <taxon>asterids</taxon>
        <taxon>campanulids</taxon>
        <taxon>Asterales</taxon>
        <taxon>Asteraceae</taxon>
        <taxon>Asteroideae</taxon>
        <taxon>Anthemideae</taxon>
        <taxon>Anthemidinae</taxon>
        <taxon>Tanacetum</taxon>
    </lineage>
</organism>
<comment type="caution">
    <text evidence="2">The sequence shown here is derived from an EMBL/GenBank/DDBJ whole genome shotgun (WGS) entry which is preliminary data.</text>
</comment>